<comment type="caution">
    <text evidence="2">The sequence shown here is derived from an EMBL/GenBank/DDBJ whole genome shotgun (WGS) entry which is preliminary data.</text>
</comment>
<dbReference type="SUPFAM" id="SSF51430">
    <property type="entry name" value="NAD(P)-linked oxidoreductase"/>
    <property type="match status" value="1"/>
</dbReference>
<proteinExistence type="predicted"/>
<sequence>MSEHNLPRRKLGSTGLQPSVLSFGASPLGNIFGDLSEEVRIAAVHEAFKLGMNYFDTSPFYGDHKSELVLGKALTTLPRDQIIVATKVGRFPGNVFDFSAERVTRSVLESLERLQLSYIDVIQTHDIEFGSLDQVVTETLPALQKLKEQGLVRHIGITGLPLKIYRTVLDRAAPGSVDLILSYCHHCLNDKTLDALIPYLQSKGVGIINASILSMGQLTKQGPPDWHPAPTQLKEATRKAAQHAERRGVDISKLAIMDALQNRHIATHLVGLATPEQVRENVATARQALGLDPRPDQALEDAVLAEVKEILEPVQGMTWPSGRPENN</sequence>
<dbReference type="EMBL" id="JALJOR010000006">
    <property type="protein sequence ID" value="KAK9815449.1"/>
    <property type="molecule type" value="Genomic_DNA"/>
</dbReference>
<feature type="domain" description="NADP-dependent oxidoreductase" evidence="1">
    <location>
        <begin position="21"/>
        <end position="285"/>
    </location>
</feature>
<keyword evidence="3" id="KW-1185">Reference proteome</keyword>
<dbReference type="InterPro" id="IPR036812">
    <property type="entry name" value="NAD(P)_OxRdtase_dom_sf"/>
</dbReference>
<dbReference type="InterPro" id="IPR044479">
    <property type="entry name" value="LGALDH-like"/>
</dbReference>
<name>A0AAW1Q534_9CHLO</name>
<dbReference type="PANTHER" id="PTHR42686:SF1">
    <property type="entry name" value="GH17980P-RELATED"/>
    <property type="match status" value="1"/>
</dbReference>
<dbReference type="PANTHER" id="PTHR42686">
    <property type="entry name" value="GH17980P-RELATED"/>
    <property type="match status" value="1"/>
</dbReference>
<protein>
    <recommendedName>
        <fullName evidence="1">NADP-dependent oxidoreductase domain-containing protein</fullName>
    </recommendedName>
</protein>
<dbReference type="PRINTS" id="PR00069">
    <property type="entry name" value="ALDKETRDTASE"/>
</dbReference>
<reference evidence="2 3" key="1">
    <citation type="journal article" date="2024" name="Nat. Commun.">
        <title>Phylogenomics reveals the evolutionary origins of lichenization in chlorophyte algae.</title>
        <authorList>
            <person name="Puginier C."/>
            <person name="Libourel C."/>
            <person name="Otte J."/>
            <person name="Skaloud P."/>
            <person name="Haon M."/>
            <person name="Grisel S."/>
            <person name="Petersen M."/>
            <person name="Berrin J.G."/>
            <person name="Delaux P.M."/>
            <person name="Dal Grande F."/>
            <person name="Keller J."/>
        </authorList>
    </citation>
    <scope>NUCLEOTIDE SEQUENCE [LARGE SCALE GENOMIC DNA]</scope>
    <source>
        <strain evidence="2 3">SAG 2043</strain>
    </source>
</reference>
<dbReference type="AlphaFoldDB" id="A0AAW1Q534"/>
<dbReference type="CDD" id="cd19163">
    <property type="entry name" value="AKR_galDH"/>
    <property type="match status" value="1"/>
</dbReference>
<evidence type="ECO:0000259" key="1">
    <source>
        <dbReference type="Pfam" id="PF00248"/>
    </source>
</evidence>
<dbReference type="Pfam" id="PF00248">
    <property type="entry name" value="Aldo_ket_red"/>
    <property type="match status" value="1"/>
</dbReference>
<dbReference type="Proteomes" id="UP001489004">
    <property type="component" value="Unassembled WGS sequence"/>
</dbReference>
<dbReference type="InterPro" id="IPR020471">
    <property type="entry name" value="AKR"/>
</dbReference>
<dbReference type="Gene3D" id="3.20.20.100">
    <property type="entry name" value="NADP-dependent oxidoreductase domain"/>
    <property type="match status" value="1"/>
</dbReference>
<dbReference type="GO" id="GO:0005829">
    <property type="term" value="C:cytosol"/>
    <property type="evidence" value="ECO:0007669"/>
    <property type="project" value="TreeGrafter"/>
</dbReference>
<dbReference type="InterPro" id="IPR023210">
    <property type="entry name" value="NADP_OxRdtase_dom"/>
</dbReference>
<gene>
    <name evidence="2" type="ORF">WJX72_003882</name>
</gene>
<evidence type="ECO:0000313" key="2">
    <source>
        <dbReference type="EMBL" id="KAK9815449.1"/>
    </source>
</evidence>
<evidence type="ECO:0000313" key="3">
    <source>
        <dbReference type="Proteomes" id="UP001489004"/>
    </source>
</evidence>
<dbReference type="FunFam" id="3.20.20.100:FF:000011">
    <property type="entry name" value="Aldo/keto reductase"/>
    <property type="match status" value="1"/>
</dbReference>
<organism evidence="2 3">
    <name type="scientific">[Myrmecia] bisecta</name>
    <dbReference type="NCBI Taxonomy" id="41462"/>
    <lineage>
        <taxon>Eukaryota</taxon>
        <taxon>Viridiplantae</taxon>
        <taxon>Chlorophyta</taxon>
        <taxon>core chlorophytes</taxon>
        <taxon>Trebouxiophyceae</taxon>
        <taxon>Trebouxiales</taxon>
        <taxon>Trebouxiaceae</taxon>
        <taxon>Myrmecia</taxon>
    </lineage>
</organism>
<dbReference type="GO" id="GO:0010349">
    <property type="term" value="F:L-galactose dehydrogenase activity"/>
    <property type="evidence" value="ECO:0007669"/>
    <property type="project" value="InterPro"/>
</dbReference>
<accession>A0AAW1Q534</accession>